<sequence length="101" mass="10955">MSDSPFSVRGGPEPVTSVAVTSRCETGSRVAARPEVVRTTQRRWDDLPPSDKCAPCRRLWPANEKMAFAAFPGLGSVGRGERGLALCLLFIALMAYLKCGR</sequence>
<feature type="region of interest" description="Disordered" evidence="1">
    <location>
        <begin position="1"/>
        <end position="22"/>
    </location>
</feature>
<reference evidence="2 3" key="1">
    <citation type="submission" date="2021-07" db="EMBL/GenBank/DDBJ databases">
        <title>Complete genome sequence of nontuberculous Mycobacterium sp. TY59.</title>
        <authorList>
            <person name="Fukushima K."/>
        </authorList>
    </citation>
    <scope>NUCLEOTIDE SEQUENCE [LARGE SCALE GENOMIC DNA]</scope>
    <source>
        <strain evidence="2 3">TY59</strain>
    </source>
</reference>
<evidence type="ECO:0000256" key="1">
    <source>
        <dbReference type="SAM" id="MobiDB-lite"/>
    </source>
</evidence>
<dbReference type="EMBL" id="AP024828">
    <property type="protein sequence ID" value="BCZ24258.1"/>
    <property type="molecule type" value="Genomic_DNA"/>
</dbReference>
<name>A0ABM7SSD5_9MYCO</name>
<evidence type="ECO:0000313" key="2">
    <source>
        <dbReference type="EMBL" id="BCZ24258.1"/>
    </source>
</evidence>
<proteinExistence type="predicted"/>
<reference evidence="2 3" key="2">
    <citation type="submission" date="2021-07" db="EMBL/GenBank/DDBJ databases">
        <authorList>
            <person name="Matsumoto Y."/>
            <person name="Motooka D."/>
            <person name="Nakamura S."/>
        </authorList>
    </citation>
    <scope>NUCLEOTIDE SEQUENCE [LARGE SCALE GENOMIC DNA]</scope>
    <source>
        <strain evidence="2 3">TY59</strain>
    </source>
</reference>
<dbReference type="Proteomes" id="UP000826012">
    <property type="component" value="Chromosome"/>
</dbReference>
<accession>A0ABM7SSD5</accession>
<organism evidence="2 3">
    <name type="scientific">Mycobacterium senriense</name>
    <dbReference type="NCBI Taxonomy" id="2775496"/>
    <lineage>
        <taxon>Bacteria</taxon>
        <taxon>Bacillati</taxon>
        <taxon>Actinomycetota</taxon>
        <taxon>Actinomycetes</taxon>
        <taxon>Mycobacteriales</taxon>
        <taxon>Mycobacteriaceae</taxon>
        <taxon>Mycobacterium</taxon>
        <taxon>Mycobacterium avium complex (MAC)</taxon>
    </lineage>
</organism>
<keyword evidence="3" id="KW-1185">Reference proteome</keyword>
<protein>
    <submittedName>
        <fullName evidence="2">Uncharacterized protein</fullName>
    </submittedName>
</protein>
<evidence type="ECO:0000313" key="3">
    <source>
        <dbReference type="Proteomes" id="UP000826012"/>
    </source>
</evidence>
<gene>
    <name evidence="2" type="ORF">MTY59_41130</name>
</gene>